<evidence type="ECO:0000256" key="12">
    <source>
        <dbReference type="RuleBase" id="RU361175"/>
    </source>
</evidence>
<feature type="binding site" evidence="10">
    <location>
        <position position="413"/>
    </location>
    <ligand>
        <name>substrate</name>
    </ligand>
</feature>
<keyword evidence="8" id="KW-0624">Polysaccharide degradation</keyword>
<dbReference type="EC" id="3.2.1.21" evidence="3 12"/>
<gene>
    <name evidence="13" type="ORF">Athai_43030</name>
</gene>
<dbReference type="AlphaFoldDB" id="A0A7R7DSF1"/>
<dbReference type="InterPro" id="IPR017736">
    <property type="entry name" value="Glyco_hydro_1_beta-glucosidase"/>
</dbReference>
<feature type="binding site" evidence="10">
    <location>
        <position position="167"/>
    </location>
    <ligand>
        <name>substrate</name>
    </ligand>
</feature>
<dbReference type="InterPro" id="IPR001360">
    <property type="entry name" value="Glyco_hydro_1"/>
</dbReference>
<dbReference type="Gene3D" id="3.20.20.80">
    <property type="entry name" value="Glycosidases"/>
    <property type="match status" value="1"/>
</dbReference>
<name>A0A7R7DSF1_9ACTN</name>
<evidence type="ECO:0000256" key="11">
    <source>
        <dbReference type="PROSITE-ProRule" id="PRU10055"/>
    </source>
</evidence>
<feature type="binding site" evidence="10">
    <location>
        <begin position="420"/>
        <end position="421"/>
    </location>
    <ligand>
        <name>substrate</name>
    </ligand>
</feature>
<feature type="binding site" evidence="10">
    <location>
        <position position="299"/>
    </location>
    <ligand>
        <name>substrate</name>
    </ligand>
</feature>
<dbReference type="EMBL" id="AP023355">
    <property type="protein sequence ID" value="BCJ36800.1"/>
    <property type="molecule type" value="Genomic_DNA"/>
</dbReference>
<evidence type="ECO:0000256" key="5">
    <source>
        <dbReference type="ARBA" id="ARBA00023001"/>
    </source>
</evidence>
<feature type="binding site" evidence="10">
    <location>
        <position position="22"/>
    </location>
    <ligand>
        <name>substrate</name>
    </ligand>
</feature>
<keyword evidence="7 12" id="KW-0326">Glycosidase</keyword>
<evidence type="ECO:0000256" key="10">
    <source>
        <dbReference type="PIRSR" id="PIRSR617736-2"/>
    </source>
</evidence>
<keyword evidence="14" id="KW-1185">Reference proteome</keyword>
<dbReference type="InterPro" id="IPR017853">
    <property type="entry name" value="GH"/>
</dbReference>
<dbReference type="InterPro" id="IPR033132">
    <property type="entry name" value="GH_1_N_CS"/>
</dbReference>
<keyword evidence="4 12" id="KW-0378">Hydrolase</keyword>
<keyword evidence="6" id="KW-0119">Carbohydrate metabolism</keyword>
<evidence type="ECO:0000256" key="3">
    <source>
        <dbReference type="ARBA" id="ARBA00012744"/>
    </source>
</evidence>
<dbReference type="RefSeq" id="WP_203963117.1">
    <property type="nucleotide sequence ID" value="NZ_AP023355.1"/>
</dbReference>
<reference evidence="13 14" key="1">
    <citation type="submission" date="2020-08" db="EMBL/GenBank/DDBJ databases">
        <title>Whole genome shotgun sequence of Actinocatenispora thailandica NBRC 105041.</title>
        <authorList>
            <person name="Komaki H."/>
            <person name="Tamura T."/>
        </authorList>
    </citation>
    <scope>NUCLEOTIDE SEQUENCE [LARGE SCALE GENOMIC DNA]</scope>
    <source>
        <strain evidence="13 14">NBRC 105041</strain>
    </source>
</reference>
<evidence type="ECO:0000256" key="1">
    <source>
        <dbReference type="ARBA" id="ARBA00000448"/>
    </source>
</evidence>
<dbReference type="PRINTS" id="PR00131">
    <property type="entry name" value="GLHYDRLASE1"/>
</dbReference>
<dbReference type="GO" id="GO:0008422">
    <property type="term" value="F:beta-glucosidase activity"/>
    <property type="evidence" value="ECO:0007669"/>
    <property type="project" value="UniProtKB-EC"/>
</dbReference>
<comment type="catalytic activity">
    <reaction evidence="1 12">
        <text>Hydrolysis of terminal, non-reducing beta-D-glucosyl residues with release of beta-D-glucose.</text>
        <dbReference type="EC" id="3.2.1.21"/>
    </reaction>
</comment>
<dbReference type="InterPro" id="IPR018120">
    <property type="entry name" value="Glyco_hydro_1_AS"/>
</dbReference>
<evidence type="ECO:0000256" key="8">
    <source>
        <dbReference type="ARBA" id="ARBA00023326"/>
    </source>
</evidence>
<sequence>MTAQLPRLPKGFVFGAATASYQIEGAVDADGRGPSIWDTFAHTPGAVAGGDTGDVACDHYHRYAEDVALLKQLGAGAYRFSIAWPRIQPDGKGGVNAAGLDFYQRLVDELVGAGITPMATLYHWDLPQPLEDAGGWRERDTAERFADYAAIVHEALADRVPYWITLNEPFCSSFIGYAEGRHAPGAQEGHGALAAAHHLLVGHGLAVRAMRAQRKNDERFGITLNMNHVTPATDAPADVAAAARAELLANRVFSDPVLAGRYPDGEAELWSPISDFSFRRDGDLALAHEPIDFLGVNNYFPQYAKDAPSQEPDLSRRVATDIGVVDVPPARLPQTAMPWPAEPDGLRRLLVWLRDSYPDLPPIYITENGAAYPDTVVDGAVQDQARIGYLDGHLRAVAQAVDEGVDVRGYFCWSLLDNFEWAYGYAKRFGLVHVDYQTQRRTPKASYHWYRQLIEQHA</sequence>
<keyword evidence="5" id="KW-0136">Cellulose degradation</keyword>
<evidence type="ECO:0000256" key="9">
    <source>
        <dbReference type="PIRSR" id="PIRSR617736-1"/>
    </source>
</evidence>
<evidence type="ECO:0000313" key="13">
    <source>
        <dbReference type="EMBL" id="BCJ36800.1"/>
    </source>
</evidence>
<protein>
    <recommendedName>
        <fullName evidence="3 12">Beta-glucosidase</fullName>
        <ecNumber evidence="3 12">3.2.1.21</ecNumber>
    </recommendedName>
</protein>
<accession>A0A7R7DSF1</accession>
<dbReference type="PANTHER" id="PTHR10353">
    <property type="entry name" value="GLYCOSYL HYDROLASE"/>
    <property type="match status" value="1"/>
</dbReference>
<dbReference type="GO" id="GO:0030245">
    <property type="term" value="P:cellulose catabolic process"/>
    <property type="evidence" value="ECO:0007669"/>
    <property type="project" value="UniProtKB-KW"/>
</dbReference>
<dbReference type="PANTHER" id="PTHR10353:SF36">
    <property type="entry name" value="LP05116P"/>
    <property type="match status" value="1"/>
</dbReference>
<dbReference type="SUPFAM" id="SSF51445">
    <property type="entry name" value="(Trans)glycosidases"/>
    <property type="match status" value="1"/>
</dbReference>
<dbReference type="FunFam" id="3.20.20.80:FF:000004">
    <property type="entry name" value="Beta-glucosidase 6-phospho-beta-glucosidase"/>
    <property type="match status" value="1"/>
</dbReference>
<dbReference type="Pfam" id="PF00232">
    <property type="entry name" value="Glyco_hydro_1"/>
    <property type="match status" value="1"/>
</dbReference>
<evidence type="ECO:0000256" key="6">
    <source>
        <dbReference type="ARBA" id="ARBA00023277"/>
    </source>
</evidence>
<feature type="active site" description="Nucleophile" evidence="9 11">
    <location>
        <position position="367"/>
    </location>
</feature>
<feature type="binding site" evidence="10">
    <location>
        <position position="123"/>
    </location>
    <ligand>
        <name>substrate</name>
    </ligand>
</feature>
<evidence type="ECO:0000313" key="14">
    <source>
        <dbReference type="Proteomes" id="UP000611640"/>
    </source>
</evidence>
<comment type="similarity">
    <text evidence="2 12">Belongs to the glycosyl hydrolase 1 family.</text>
</comment>
<evidence type="ECO:0000256" key="4">
    <source>
        <dbReference type="ARBA" id="ARBA00022801"/>
    </source>
</evidence>
<evidence type="ECO:0000256" key="7">
    <source>
        <dbReference type="ARBA" id="ARBA00023295"/>
    </source>
</evidence>
<dbReference type="KEGG" id="atl:Athai_43030"/>
<dbReference type="PROSITE" id="PS00572">
    <property type="entry name" value="GLYCOSYL_HYDROL_F1_1"/>
    <property type="match status" value="1"/>
</dbReference>
<dbReference type="PROSITE" id="PS00653">
    <property type="entry name" value="GLYCOSYL_HYDROL_F1_2"/>
    <property type="match status" value="1"/>
</dbReference>
<organism evidence="13 14">
    <name type="scientific">Actinocatenispora thailandica</name>
    <dbReference type="NCBI Taxonomy" id="227318"/>
    <lineage>
        <taxon>Bacteria</taxon>
        <taxon>Bacillati</taxon>
        <taxon>Actinomycetota</taxon>
        <taxon>Actinomycetes</taxon>
        <taxon>Micromonosporales</taxon>
        <taxon>Micromonosporaceae</taxon>
        <taxon>Actinocatenispora</taxon>
    </lineage>
</organism>
<feature type="active site" description="Proton donor" evidence="9">
    <location>
        <position position="168"/>
    </location>
</feature>
<dbReference type="Proteomes" id="UP000611640">
    <property type="component" value="Chromosome"/>
</dbReference>
<dbReference type="NCBIfam" id="TIGR03356">
    <property type="entry name" value="BGL"/>
    <property type="match status" value="1"/>
</dbReference>
<dbReference type="GO" id="GO:0005829">
    <property type="term" value="C:cytosol"/>
    <property type="evidence" value="ECO:0007669"/>
    <property type="project" value="TreeGrafter"/>
</dbReference>
<proteinExistence type="inferred from homology"/>
<evidence type="ECO:0000256" key="2">
    <source>
        <dbReference type="ARBA" id="ARBA00010838"/>
    </source>
</evidence>